<dbReference type="Gene3D" id="3.40.50.620">
    <property type="entry name" value="HUPs"/>
    <property type="match status" value="1"/>
</dbReference>
<name>A0ABY9Z4A6_9GAMM</name>
<dbReference type="SUPFAM" id="SSF52402">
    <property type="entry name" value="Adenine nucleotide alpha hydrolases-like"/>
    <property type="match status" value="1"/>
</dbReference>
<organism evidence="2 3">
    <name type="scientific">Halomonas piscis</name>
    <dbReference type="NCBI Taxonomy" id="3031727"/>
    <lineage>
        <taxon>Bacteria</taxon>
        <taxon>Pseudomonadati</taxon>
        <taxon>Pseudomonadota</taxon>
        <taxon>Gammaproteobacteria</taxon>
        <taxon>Oceanospirillales</taxon>
        <taxon>Halomonadaceae</taxon>
        <taxon>Halomonas</taxon>
    </lineage>
</organism>
<dbReference type="InterPro" id="IPR014729">
    <property type="entry name" value="Rossmann-like_a/b/a_fold"/>
</dbReference>
<keyword evidence="3" id="KW-1185">Reference proteome</keyword>
<dbReference type="RefSeq" id="WP_311885111.1">
    <property type="nucleotide sequence ID" value="NZ_CP119391.1"/>
</dbReference>
<reference evidence="2 3" key="1">
    <citation type="submission" date="2023-03" db="EMBL/GenBank/DDBJ databases">
        <title>Halomonas sp. nov., isolated from Korean tranditional fermented seafood 'Jeotgal'.</title>
        <authorList>
            <person name="Kim B."/>
            <person name="Shin N.-R."/>
        </authorList>
    </citation>
    <scope>NUCLEOTIDE SEQUENCE [LARGE SCALE GENOMIC DNA]</scope>
    <source>
        <strain evidence="2 3">SG2L-4</strain>
    </source>
</reference>
<evidence type="ECO:0000313" key="3">
    <source>
        <dbReference type="Proteomes" id="UP001301869"/>
    </source>
</evidence>
<evidence type="ECO:0000313" key="2">
    <source>
        <dbReference type="EMBL" id="WNK21148.1"/>
    </source>
</evidence>
<evidence type="ECO:0000259" key="1">
    <source>
        <dbReference type="Pfam" id="PF00582"/>
    </source>
</evidence>
<feature type="domain" description="UspA" evidence="1">
    <location>
        <begin position="1"/>
        <end position="142"/>
    </location>
</feature>
<dbReference type="CDD" id="cd00293">
    <property type="entry name" value="USP-like"/>
    <property type="match status" value="1"/>
</dbReference>
<dbReference type="Pfam" id="PF00582">
    <property type="entry name" value="Usp"/>
    <property type="match status" value="1"/>
</dbReference>
<dbReference type="InterPro" id="IPR006016">
    <property type="entry name" value="UspA"/>
</dbReference>
<dbReference type="EMBL" id="CP119391">
    <property type="protein sequence ID" value="WNK21148.1"/>
    <property type="molecule type" value="Genomic_DNA"/>
</dbReference>
<protein>
    <submittedName>
        <fullName evidence="2">Universal stress protein</fullName>
    </submittedName>
</protein>
<sequence length="157" mass="17132">MYHKILLAIDSEDDGEGKRSLEEGVKLLSEDGELLLGTVCNPGGAGFFPHVTPEKPEEREKEARENLRLLVRKYLPMAMQDGVTLHVAAGKPAEKLVALAAKTCVDLIILVSKGAGSSRWPMRRATIEYVVTNAPCSVLVLPTLMKATDETSESDER</sequence>
<accession>A0ABY9Z4A6</accession>
<dbReference type="Proteomes" id="UP001301869">
    <property type="component" value="Chromosome"/>
</dbReference>
<proteinExistence type="predicted"/>
<gene>
    <name evidence="2" type="ORF">P1P91_05595</name>
</gene>